<organism evidence="5 6">
    <name type="scientific">Caldithrix abyssi DSM 13497</name>
    <dbReference type="NCBI Taxonomy" id="880073"/>
    <lineage>
        <taxon>Bacteria</taxon>
        <taxon>Pseudomonadati</taxon>
        <taxon>Calditrichota</taxon>
        <taxon>Calditrichia</taxon>
        <taxon>Calditrichales</taxon>
        <taxon>Calditrichaceae</taxon>
        <taxon>Caldithrix</taxon>
    </lineage>
</organism>
<evidence type="ECO:0000256" key="2">
    <source>
        <dbReference type="ARBA" id="ARBA00012737"/>
    </source>
</evidence>
<dbReference type="InParanoid" id="H1XS38"/>
<evidence type="ECO:0000313" key="5">
    <source>
        <dbReference type="EMBL" id="EHO40202.1"/>
    </source>
</evidence>
<protein>
    <recommendedName>
        <fullName evidence="2">asparagine synthase (glutamine-hydrolyzing)</fullName>
        <ecNumber evidence="2">6.3.5.4</ecNumber>
    </recommendedName>
</protein>
<keyword evidence="4" id="KW-0808">Transferase</keyword>
<evidence type="ECO:0000256" key="1">
    <source>
        <dbReference type="ARBA" id="ARBA00005187"/>
    </source>
</evidence>
<accession>H1XS38</accession>
<dbReference type="Gene3D" id="3.40.50.620">
    <property type="entry name" value="HUPs"/>
    <property type="match status" value="1"/>
</dbReference>
<keyword evidence="4" id="KW-0315">Glutamine amidotransferase</keyword>
<dbReference type="OrthoDB" id="9763290at2"/>
<dbReference type="PANTHER" id="PTHR43284:SF1">
    <property type="entry name" value="ASPARAGINE SYNTHETASE"/>
    <property type="match status" value="1"/>
</dbReference>
<dbReference type="InterPro" id="IPR029055">
    <property type="entry name" value="Ntn_hydrolases_N"/>
</dbReference>
<dbReference type="PaxDb" id="880073-Calab_0559"/>
<keyword evidence="6" id="KW-1185">Reference proteome</keyword>
<dbReference type="Gene3D" id="3.60.20.10">
    <property type="entry name" value="Glutamine Phosphoribosylpyrophosphate, subunit 1, domain 1"/>
    <property type="match status" value="1"/>
</dbReference>
<dbReference type="AlphaFoldDB" id="H1XS38"/>
<evidence type="ECO:0000313" key="4">
    <source>
        <dbReference type="EMBL" id="APF20141.1"/>
    </source>
</evidence>
<dbReference type="GO" id="GO:0004066">
    <property type="term" value="F:asparagine synthase (glutamine-hydrolyzing) activity"/>
    <property type="evidence" value="ECO:0007669"/>
    <property type="project" value="UniProtKB-EC"/>
</dbReference>
<dbReference type="Proteomes" id="UP000004671">
    <property type="component" value="Chromosome"/>
</dbReference>
<dbReference type="RefSeq" id="WP_006927129.1">
    <property type="nucleotide sequence ID" value="NZ_CM001402.1"/>
</dbReference>
<dbReference type="eggNOG" id="COG0367">
    <property type="taxonomic scope" value="Bacteria"/>
</dbReference>
<evidence type="ECO:0000313" key="7">
    <source>
        <dbReference type="Proteomes" id="UP000183868"/>
    </source>
</evidence>
<dbReference type="GO" id="GO:0016740">
    <property type="term" value="F:transferase activity"/>
    <property type="evidence" value="ECO:0007669"/>
    <property type="project" value="UniProtKB-KW"/>
</dbReference>
<dbReference type="HOGENOM" id="CLU_475454_0_0_0"/>
<dbReference type="InterPro" id="IPR051786">
    <property type="entry name" value="ASN_synthetase/amidase"/>
</dbReference>
<dbReference type="PANTHER" id="PTHR43284">
    <property type="entry name" value="ASPARAGINE SYNTHETASE (GLUTAMINE-HYDROLYZING)"/>
    <property type="match status" value="1"/>
</dbReference>
<name>H1XS38_CALAY</name>
<gene>
    <name evidence="4" type="ORF">Cabys_3393</name>
    <name evidence="5" type="ORF">Calab_0559</name>
</gene>
<comment type="pathway">
    <text evidence="1">Amino-acid biosynthesis; L-asparagine biosynthesis; L-asparagine from L-aspartate (L-Gln route): step 1/1.</text>
</comment>
<proteinExistence type="predicted"/>
<comment type="catalytic activity">
    <reaction evidence="3">
        <text>L-aspartate + L-glutamine + ATP + H2O = L-asparagine + L-glutamate + AMP + diphosphate + H(+)</text>
        <dbReference type="Rhea" id="RHEA:12228"/>
        <dbReference type="ChEBI" id="CHEBI:15377"/>
        <dbReference type="ChEBI" id="CHEBI:15378"/>
        <dbReference type="ChEBI" id="CHEBI:29985"/>
        <dbReference type="ChEBI" id="CHEBI:29991"/>
        <dbReference type="ChEBI" id="CHEBI:30616"/>
        <dbReference type="ChEBI" id="CHEBI:33019"/>
        <dbReference type="ChEBI" id="CHEBI:58048"/>
        <dbReference type="ChEBI" id="CHEBI:58359"/>
        <dbReference type="ChEBI" id="CHEBI:456215"/>
        <dbReference type="EC" id="6.3.5.4"/>
    </reaction>
</comment>
<reference evidence="4 7" key="2">
    <citation type="submission" date="2016-11" db="EMBL/GenBank/DDBJ databases">
        <title>Genomic analysis of Caldithrix abyssi and proposal of a novel bacterial phylum Caldithrichaeota.</title>
        <authorList>
            <person name="Kublanov I."/>
            <person name="Sigalova O."/>
            <person name="Gavrilov S."/>
            <person name="Lebedinsky A."/>
            <person name="Ivanova N."/>
            <person name="Daum C."/>
            <person name="Reddy T."/>
            <person name="Klenk H.P."/>
            <person name="Goker M."/>
            <person name="Reva O."/>
            <person name="Miroshnichenko M."/>
            <person name="Kyprides N."/>
            <person name="Woyke T."/>
            <person name="Gelfand M."/>
        </authorList>
    </citation>
    <scope>NUCLEOTIDE SEQUENCE [LARGE SCALE GENOMIC DNA]</scope>
    <source>
        <strain evidence="4 7">LF13</strain>
    </source>
</reference>
<evidence type="ECO:0000313" key="6">
    <source>
        <dbReference type="Proteomes" id="UP000004671"/>
    </source>
</evidence>
<dbReference type="SUPFAM" id="SSF56235">
    <property type="entry name" value="N-terminal nucleophile aminohydrolases (Ntn hydrolases)"/>
    <property type="match status" value="1"/>
</dbReference>
<dbReference type="EMBL" id="CM001402">
    <property type="protein sequence ID" value="EHO40202.1"/>
    <property type="molecule type" value="Genomic_DNA"/>
</dbReference>
<dbReference type="EC" id="6.3.5.4" evidence="2"/>
<dbReference type="SUPFAM" id="SSF52402">
    <property type="entry name" value="Adenine nucleotide alpha hydrolases-like"/>
    <property type="match status" value="1"/>
</dbReference>
<evidence type="ECO:0000256" key="3">
    <source>
        <dbReference type="ARBA" id="ARBA00048741"/>
    </source>
</evidence>
<sequence length="573" mass="68111">MNWYIAKHPAFGSITNTKNFQTNITPIKITEGLSYFLEGYFVPRISENEKYRKLDFTELLGELFKKYKMNFINHIKGVFNLVLFVNDEFYIFNDRHSLKKFFIYQDGQYFIISNNIKLISEKIKLEFSKENAIIFYLFEHFINGKTLFDKVEYSKPASLIKYSKRLAISNYWNPESLIKQKIRKYSFDYLANQWKSIIGGYIDFLSPKDITMTLTGGNDSRMLLTGLLANKIKPNAFTFGNPESSDGVIAKQIADYVGLNYHNYFVTEPTKEWFEKYALKIIEMGNTLINIHRAHRLDAIENEIQNNPDNEMILCGFMGGDYIKGIIYDDYITAKFMRLWKYSAISEVDKIKEILTYHLIDYKEFDLEYILNQIKTFPYLNNINDDIIREFYFLFYVLGAVHVYQDSHIFSSKIKFLVNPFMDVDFLELLFSSPYSMLHKNNSEDNFHRKLKYPEFAVNINYLLAPELSQIPYAKKGFYSDEEYLSNKIVYILKRLWRYRSKYKYPQNFPYGIWMKEFVETQLIDLHPYVKEIIKSGLLIEKLEKDRHLTTEGYWHRFTNPINISMNLKYLGL</sequence>
<dbReference type="STRING" id="880073.Cabys_3393"/>
<dbReference type="Proteomes" id="UP000183868">
    <property type="component" value="Chromosome"/>
</dbReference>
<dbReference type="EMBL" id="CP018099">
    <property type="protein sequence ID" value="APF20141.1"/>
    <property type="molecule type" value="Genomic_DNA"/>
</dbReference>
<dbReference type="InterPro" id="IPR014729">
    <property type="entry name" value="Rossmann-like_a/b/a_fold"/>
</dbReference>
<dbReference type="KEGG" id="caby:Cabys_3393"/>
<reference evidence="5 6" key="1">
    <citation type="submission" date="2011-09" db="EMBL/GenBank/DDBJ databases">
        <title>The permanent draft genome of Caldithrix abyssi DSM 13497.</title>
        <authorList>
            <consortium name="US DOE Joint Genome Institute (JGI-PGF)"/>
            <person name="Lucas S."/>
            <person name="Han J."/>
            <person name="Lapidus A."/>
            <person name="Bruce D."/>
            <person name="Goodwin L."/>
            <person name="Pitluck S."/>
            <person name="Peters L."/>
            <person name="Kyrpides N."/>
            <person name="Mavromatis K."/>
            <person name="Ivanova N."/>
            <person name="Mikhailova N."/>
            <person name="Chertkov O."/>
            <person name="Detter J.C."/>
            <person name="Tapia R."/>
            <person name="Han C."/>
            <person name="Land M."/>
            <person name="Hauser L."/>
            <person name="Markowitz V."/>
            <person name="Cheng J.-F."/>
            <person name="Hugenholtz P."/>
            <person name="Woyke T."/>
            <person name="Wu D."/>
            <person name="Spring S."/>
            <person name="Brambilla E."/>
            <person name="Klenk H.-P."/>
            <person name="Eisen J.A."/>
        </authorList>
    </citation>
    <scope>NUCLEOTIDE SEQUENCE [LARGE SCALE GENOMIC DNA]</scope>
    <source>
        <strain evidence="5 6">DSM 13497</strain>
    </source>
</reference>